<dbReference type="InterPro" id="IPR025749">
    <property type="entry name" value="Sphingomyelin_synth-like_dom"/>
</dbReference>
<keyword evidence="5" id="KW-0746">Sphingolipid metabolism</keyword>
<dbReference type="InParanoid" id="A0A1Y2GMZ7"/>
<dbReference type="GO" id="GO:0046513">
    <property type="term" value="P:ceramide biosynthetic process"/>
    <property type="evidence" value="ECO:0007669"/>
    <property type="project" value="TreeGrafter"/>
</dbReference>
<evidence type="ECO:0000256" key="7">
    <source>
        <dbReference type="ARBA" id="ARBA00023098"/>
    </source>
</evidence>
<dbReference type="GO" id="GO:0005886">
    <property type="term" value="C:plasma membrane"/>
    <property type="evidence" value="ECO:0007669"/>
    <property type="project" value="TreeGrafter"/>
</dbReference>
<evidence type="ECO:0000256" key="2">
    <source>
        <dbReference type="ARBA" id="ARBA00005441"/>
    </source>
</evidence>
<evidence type="ECO:0000313" key="13">
    <source>
        <dbReference type="Proteomes" id="UP000193648"/>
    </source>
</evidence>
<feature type="domain" description="Sphingomyelin synthase-like" evidence="11">
    <location>
        <begin position="148"/>
        <end position="225"/>
    </location>
</feature>
<keyword evidence="7" id="KW-0443">Lipid metabolism</keyword>
<evidence type="ECO:0000256" key="4">
    <source>
        <dbReference type="ARBA" id="ARBA00022692"/>
    </source>
</evidence>
<dbReference type="GO" id="GO:0005789">
    <property type="term" value="C:endoplasmic reticulum membrane"/>
    <property type="evidence" value="ECO:0007669"/>
    <property type="project" value="TreeGrafter"/>
</dbReference>
<accession>A0A1Y2GMZ7</accession>
<dbReference type="CDD" id="cd01610">
    <property type="entry name" value="PAP2_like"/>
    <property type="match status" value="1"/>
</dbReference>
<dbReference type="Proteomes" id="UP000193648">
    <property type="component" value="Unassembled WGS sequence"/>
</dbReference>
<dbReference type="Gene3D" id="1.20.144.10">
    <property type="entry name" value="Phosphatidic acid phosphatase type 2/haloperoxidase"/>
    <property type="match status" value="1"/>
</dbReference>
<dbReference type="Pfam" id="PF14360">
    <property type="entry name" value="PAP2_C"/>
    <property type="match status" value="1"/>
</dbReference>
<evidence type="ECO:0000256" key="1">
    <source>
        <dbReference type="ARBA" id="ARBA00004141"/>
    </source>
</evidence>
<feature type="region of interest" description="Disordered" evidence="9">
    <location>
        <begin position="295"/>
        <end position="388"/>
    </location>
</feature>
<protein>
    <recommendedName>
        <fullName evidence="11">Sphingomyelin synthase-like domain-containing protein</fullName>
    </recommendedName>
</protein>
<evidence type="ECO:0000256" key="10">
    <source>
        <dbReference type="SAM" id="Phobius"/>
    </source>
</evidence>
<gene>
    <name evidence="12" type="ORF">BCR41DRAFT_422143</name>
</gene>
<dbReference type="GeneID" id="33571954"/>
<feature type="transmembrane region" description="Helical" evidence="10">
    <location>
        <begin position="181"/>
        <end position="202"/>
    </location>
</feature>
<keyword evidence="13" id="KW-1185">Reference proteome</keyword>
<dbReference type="EMBL" id="MCFF01000018">
    <property type="protein sequence ID" value="ORZ16130.1"/>
    <property type="molecule type" value="Genomic_DNA"/>
</dbReference>
<keyword evidence="6 10" id="KW-1133">Transmembrane helix</keyword>
<reference evidence="12 13" key="1">
    <citation type="submission" date="2016-07" db="EMBL/GenBank/DDBJ databases">
        <title>Pervasive Adenine N6-methylation of Active Genes in Fungi.</title>
        <authorList>
            <consortium name="DOE Joint Genome Institute"/>
            <person name="Mondo S.J."/>
            <person name="Dannebaum R.O."/>
            <person name="Kuo R.C."/>
            <person name="Labutti K."/>
            <person name="Haridas S."/>
            <person name="Kuo A."/>
            <person name="Salamov A."/>
            <person name="Ahrendt S.R."/>
            <person name="Lipzen A."/>
            <person name="Sullivan W."/>
            <person name="Andreopoulos W.B."/>
            <person name="Clum A."/>
            <person name="Lindquist E."/>
            <person name="Daum C."/>
            <person name="Ramamoorthy G.K."/>
            <person name="Gryganskyi A."/>
            <person name="Culley D."/>
            <person name="Magnuson J.K."/>
            <person name="James T.Y."/>
            <person name="O'Malley M.A."/>
            <person name="Stajich J.E."/>
            <person name="Spatafora J.W."/>
            <person name="Visel A."/>
            <person name="Grigoriev I.V."/>
        </authorList>
    </citation>
    <scope>NUCLEOTIDE SEQUENCE [LARGE SCALE GENOMIC DNA]</scope>
    <source>
        <strain evidence="12 13">NRRL 3116</strain>
    </source>
</reference>
<dbReference type="GO" id="GO:0000139">
    <property type="term" value="C:Golgi membrane"/>
    <property type="evidence" value="ECO:0007669"/>
    <property type="project" value="TreeGrafter"/>
</dbReference>
<comment type="similarity">
    <text evidence="2">Belongs to the sphingomyelin synthase family.</text>
</comment>
<keyword evidence="3" id="KW-0808">Transferase</keyword>
<evidence type="ECO:0000256" key="8">
    <source>
        <dbReference type="ARBA" id="ARBA00023136"/>
    </source>
</evidence>
<feature type="transmembrane region" description="Helical" evidence="10">
    <location>
        <begin position="73"/>
        <end position="93"/>
    </location>
</feature>
<feature type="region of interest" description="Disordered" evidence="9">
    <location>
        <begin position="260"/>
        <end position="281"/>
    </location>
</feature>
<feature type="transmembrane region" description="Helical" evidence="10">
    <location>
        <begin position="208"/>
        <end position="230"/>
    </location>
</feature>
<feature type="compositionally biased region" description="Basic and acidic residues" evidence="9">
    <location>
        <begin position="260"/>
        <end position="278"/>
    </location>
</feature>
<feature type="transmembrane region" description="Helical" evidence="10">
    <location>
        <begin position="152"/>
        <end position="169"/>
    </location>
</feature>
<organism evidence="12 13">
    <name type="scientific">Lobosporangium transversale</name>
    <dbReference type="NCBI Taxonomy" id="64571"/>
    <lineage>
        <taxon>Eukaryota</taxon>
        <taxon>Fungi</taxon>
        <taxon>Fungi incertae sedis</taxon>
        <taxon>Mucoromycota</taxon>
        <taxon>Mortierellomycotina</taxon>
        <taxon>Mortierellomycetes</taxon>
        <taxon>Mortierellales</taxon>
        <taxon>Mortierellaceae</taxon>
        <taxon>Lobosporangium</taxon>
    </lineage>
</organism>
<feature type="transmembrane region" description="Helical" evidence="10">
    <location>
        <begin position="105"/>
        <end position="125"/>
    </location>
</feature>
<comment type="caution">
    <text evidence="12">The sequence shown here is derived from an EMBL/GenBank/DDBJ whole genome shotgun (WGS) entry which is preliminary data.</text>
</comment>
<comment type="subcellular location">
    <subcellularLocation>
        <location evidence="1">Membrane</location>
        <topology evidence="1">Multi-pass membrane protein</topology>
    </subcellularLocation>
</comment>
<dbReference type="GO" id="GO:0047493">
    <property type="term" value="F:ceramide cholinephosphotransferase activity"/>
    <property type="evidence" value="ECO:0007669"/>
    <property type="project" value="TreeGrafter"/>
</dbReference>
<keyword evidence="4 10" id="KW-0812">Transmembrane</keyword>
<dbReference type="RefSeq" id="XP_021881477.1">
    <property type="nucleotide sequence ID" value="XM_022030111.1"/>
</dbReference>
<sequence length="388" mass="43905">MATKWERFKRAFFRRYKLTKKSIGVTVLVIVIFGLTLYFMNVMANVASYLSPDNTTTPKLSDRLFEVIPSIKLLWLTDLADAVMFVPTVLLVLTHYRPLYLLCKVLLTWALCNLMRITTVAITSFPDPRDGCIHSVGQFFTTFTLHRCGDCMFSGHTVIFVISALVWTSHGYHRFPHRYRWLAWICLIFVWALCIGSAIIVIANRAHYTVDILVAFYVGGGNWYIWTYVLDRYVEEKGHLRDLTHPWGDGPDVRDHIQRREEKRRQRKAAEDVEKEAMANEQAYVATPMTSVLTEIPPSSTSASVPQSESFNTARYNQGIRALPGSSGINRSEPMTKSIENTQNPTAPTRSVPASTSHDQIVPAAESEPIHLLPGQVHTGTLKPNNTT</sequence>
<evidence type="ECO:0000259" key="11">
    <source>
        <dbReference type="Pfam" id="PF14360"/>
    </source>
</evidence>
<dbReference type="PANTHER" id="PTHR21290">
    <property type="entry name" value="SPHINGOMYELIN SYNTHETASE"/>
    <property type="match status" value="1"/>
</dbReference>
<evidence type="ECO:0000256" key="5">
    <source>
        <dbReference type="ARBA" id="ARBA00022919"/>
    </source>
</evidence>
<evidence type="ECO:0000313" key="12">
    <source>
        <dbReference type="EMBL" id="ORZ16130.1"/>
    </source>
</evidence>
<evidence type="ECO:0000256" key="9">
    <source>
        <dbReference type="SAM" id="MobiDB-lite"/>
    </source>
</evidence>
<proteinExistence type="inferred from homology"/>
<evidence type="ECO:0000256" key="6">
    <source>
        <dbReference type="ARBA" id="ARBA00022989"/>
    </source>
</evidence>
<keyword evidence="8 10" id="KW-0472">Membrane</keyword>
<dbReference type="AlphaFoldDB" id="A0A1Y2GMZ7"/>
<dbReference type="OrthoDB" id="422827at2759"/>
<dbReference type="InterPro" id="IPR045221">
    <property type="entry name" value="Sphingomyelin_synth-like"/>
</dbReference>
<feature type="compositionally biased region" description="Polar residues" evidence="9">
    <location>
        <begin position="295"/>
        <end position="316"/>
    </location>
</feature>
<evidence type="ECO:0000256" key="3">
    <source>
        <dbReference type="ARBA" id="ARBA00022679"/>
    </source>
</evidence>
<feature type="compositionally biased region" description="Polar residues" evidence="9">
    <location>
        <begin position="378"/>
        <end position="388"/>
    </location>
</feature>
<dbReference type="PANTHER" id="PTHR21290:SF25">
    <property type="entry name" value="SPHINGOMYELIN SYNTHASE-RELATED PROTEIN 1"/>
    <property type="match status" value="1"/>
</dbReference>
<dbReference type="GO" id="GO:0033188">
    <property type="term" value="F:sphingomyelin synthase activity"/>
    <property type="evidence" value="ECO:0007669"/>
    <property type="project" value="TreeGrafter"/>
</dbReference>
<feature type="compositionally biased region" description="Polar residues" evidence="9">
    <location>
        <begin position="327"/>
        <end position="359"/>
    </location>
</feature>
<name>A0A1Y2GMZ7_9FUNG</name>
<dbReference type="STRING" id="64571.A0A1Y2GMZ7"/>
<feature type="transmembrane region" description="Helical" evidence="10">
    <location>
        <begin position="21"/>
        <end position="40"/>
    </location>
</feature>